<evidence type="ECO:0000256" key="5">
    <source>
        <dbReference type="ARBA" id="ARBA00022842"/>
    </source>
</evidence>
<evidence type="ECO:0000256" key="7">
    <source>
        <dbReference type="ARBA" id="ARBA00023125"/>
    </source>
</evidence>
<name>A0A1E5LG18_9BACI</name>
<keyword evidence="7 9" id="KW-0238">DNA-binding</keyword>
<dbReference type="NCBIfam" id="TIGR03641">
    <property type="entry name" value="cas1_HMARI"/>
    <property type="match status" value="1"/>
</dbReference>
<dbReference type="EMBL" id="MJEH01000018">
    <property type="protein sequence ID" value="OEH93025.1"/>
    <property type="molecule type" value="Genomic_DNA"/>
</dbReference>
<dbReference type="InterPro" id="IPR042206">
    <property type="entry name" value="CRISPR-assoc_Cas1_C"/>
</dbReference>
<dbReference type="PANTHER" id="PTHR43219:SF2">
    <property type="entry name" value="CRISPR-ASSOCIATED ENDONUCLEASE CAS1"/>
    <property type="match status" value="1"/>
</dbReference>
<dbReference type="InterPro" id="IPR002729">
    <property type="entry name" value="CRISPR-assoc_Cas1"/>
</dbReference>
<reference evidence="11 12" key="1">
    <citation type="submission" date="2016-08" db="EMBL/GenBank/DDBJ databases">
        <title>Genome of Bacillus solimangrovi GH2-4.</title>
        <authorList>
            <person name="Lim S."/>
            <person name="Kim B.-C."/>
        </authorList>
    </citation>
    <scope>NUCLEOTIDE SEQUENCE [LARGE SCALE GENOMIC DNA]</scope>
    <source>
        <strain evidence="11 12">GH2-4</strain>
    </source>
</reference>
<keyword evidence="10" id="KW-0175">Coiled coil</keyword>
<comment type="caution">
    <text evidence="11">The sequence shown here is derived from an EMBL/GenBank/DDBJ whole genome shotgun (WGS) entry which is preliminary data.</text>
</comment>
<comment type="subunit">
    <text evidence="9">Homodimer, forms a heterotetramer with a Cas2 homodimer.</text>
</comment>
<keyword evidence="6 9" id="KW-0051">Antiviral defense</keyword>
<dbReference type="RefSeq" id="WP_069716926.1">
    <property type="nucleotide sequence ID" value="NZ_MJEH01000018.1"/>
</dbReference>
<dbReference type="STRING" id="1305675.BFG57_13800"/>
<evidence type="ECO:0000256" key="3">
    <source>
        <dbReference type="ARBA" id="ARBA00022759"/>
    </source>
</evidence>
<dbReference type="OrthoDB" id="9803119at2"/>
<dbReference type="CDD" id="cd09722">
    <property type="entry name" value="Cas1_I-B"/>
    <property type="match status" value="1"/>
</dbReference>
<keyword evidence="4 9" id="KW-0378">Hydrolase</keyword>
<dbReference type="Gene3D" id="1.20.120.920">
    <property type="entry name" value="CRISPR-associated endonuclease Cas1, C-terminal domain"/>
    <property type="match status" value="1"/>
</dbReference>
<dbReference type="EC" id="3.1.-.-" evidence="9"/>
<gene>
    <name evidence="9" type="primary">cas1</name>
    <name evidence="11" type="ORF">BFG57_13800</name>
</gene>
<evidence type="ECO:0000256" key="10">
    <source>
        <dbReference type="SAM" id="Coils"/>
    </source>
</evidence>
<proteinExistence type="inferred from homology"/>
<dbReference type="InterPro" id="IPR042211">
    <property type="entry name" value="CRISPR-assoc_Cas1_N"/>
</dbReference>
<keyword evidence="2 9" id="KW-0479">Metal-binding</keyword>
<dbReference type="NCBIfam" id="TIGR00287">
    <property type="entry name" value="cas1"/>
    <property type="match status" value="1"/>
</dbReference>
<evidence type="ECO:0000256" key="8">
    <source>
        <dbReference type="ARBA" id="ARBA00023211"/>
    </source>
</evidence>
<keyword evidence="8 9" id="KW-0464">Manganese</keyword>
<dbReference type="GO" id="GO:0043571">
    <property type="term" value="P:maintenance of CRISPR repeat elements"/>
    <property type="evidence" value="ECO:0007669"/>
    <property type="project" value="UniProtKB-UniRule"/>
</dbReference>
<dbReference type="GO" id="GO:0016787">
    <property type="term" value="F:hydrolase activity"/>
    <property type="evidence" value="ECO:0007669"/>
    <property type="project" value="UniProtKB-KW"/>
</dbReference>
<dbReference type="InterPro" id="IPR019858">
    <property type="entry name" value="CRISPR-assoc_Cas1_HMARI/TNEAP"/>
</dbReference>
<dbReference type="Gene3D" id="3.100.10.20">
    <property type="entry name" value="CRISPR-associated endonuclease Cas1, N-terminal domain"/>
    <property type="match status" value="1"/>
</dbReference>
<dbReference type="GO" id="GO:0003677">
    <property type="term" value="F:DNA binding"/>
    <property type="evidence" value="ECO:0007669"/>
    <property type="project" value="UniProtKB-KW"/>
</dbReference>
<feature type="binding site" evidence="9">
    <location>
        <position position="219"/>
    </location>
    <ligand>
        <name>Mn(2+)</name>
        <dbReference type="ChEBI" id="CHEBI:29035"/>
    </ligand>
</feature>
<keyword evidence="12" id="KW-1185">Reference proteome</keyword>
<dbReference type="Pfam" id="PF01867">
    <property type="entry name" value="Cas_Cas1"/>
    <property type="match status" value="1"/>
</dbReference>
<keyword evidence="5 9" id="KW-0460">Magnesium</keyword>
<dbReference type="GO" id="GO:0046872">
    <property type="term" value="F:metal ion binding"/>
    <property type="evidence" value="ECO:0007669"/>
    <property type="project" value="UniProtKB-UniRule"/>
</dbReference>
<dbReference type="AlphaFoldDB" id="A0A1E5LG18"/>
<evidence type="ECO:0000256" key="9">
    <source>
        <dbReference type="HAMAP-Rule" id="MF_01470"/>
    </source>
</evidence>
<comment type="similarity">
    <text evidence="9">Belongs to the CRISPR-associated endonuclease Cas1 family.</text>
</comment>
<evidence type="ECO:0000256" key="1">
    <source>
        <dbReference type="ARBA" id="ARBA00022722"/>
    </source>
</evidence>
<accession>A0A1E5LG18</accession>
<feature type="binding site" evidence="9">
    <location>
        <position position="234"/>
    </location>
    <ligand>
        <name>Mn(2+)</name>
        <dbReference type="ChEBI" id="CHEBI:29035"/>
    </ligand>
</feature>
<protein>
    <recommendedName>
        <fullName evidence="9">CRISPR-associated endonuclease Cas1</fullName>
        <ecNumber evidence="9">3.1.-.-</ecNumber>
    </recommendedName>
</protein>
<feature type="coiled-coil region" evidence="10">
    <location>
        <begin position="117"/>
        <end position="144"/>
    </location>
</feature>
<dbReference type="PANTHER" id="PTHR43219">
    <property type="entry name" value="CRISPR-ASSOCIATED ENDONUCLEASE CAS1"/>
    <property type="match status" value="1"/>
</dbReference>
<evidence type="ECO:0000256" key="4">
    <source>
        <dbReference type="ARBA" id="ARBA00022801"/>
    </source>
</evidence>
<keyword evidence="3 9" id="KW-0255">Endonuclease</keyword>
<feature type="binding site" evidence="9">
    <location>
        <position position="154"/>
    </location>
    <ligand>
        <name>Mn(2+)</name>
        <dbReference type="ChEBI" id="CHEBI:29035"/>
    </ligand>
</feature>
<dbReference type="GO" id="GO:0051607">
    <property type="term" value="P:defense response to virus"/>
    <property type="evidence" value="ECO:0007669"/>
    <property type="project" value="UniProtKB-UniRule"/>
</dbReference>
<sequence length="328" mass="39250">MMRDHYIFSNGRMKRKHNTIYFQNDKEEQTALPIEKLRNLHIFGEVDFNTKLLNYLSQYDICLHIYNYYGFYAGTFYPKEKQKSGLVIVQQSNHYSDHDKRMYLAESMLQGAVHHMLRNLRRHKEHLSETISKIEQEAQKLKESKTIPELMGTEGRIRKHYYQAFNVMIKQDFVFEKREKKPPRDPINALISFGNMMMYRAVLSEIYRTALNPTISFLHEPSTKRFSLSLDLAEIFKPLIIDPLIVSLINKRSISNKHFDYLEGEVCYLNEEGKKQFITAFEKRMKTTVMHRGLKRKTSYRLLIRLECYKLIKHVIDDEEYKPLKAWW</sequence>
<evidence type="ECO:0000256" key="2">
    <source>
        <dbReference type="ARBA" id="ARBA00022723"/>
    </source>
</evidence>
<comment type="function">
    <text evidence="9">CRISPR (clustered regularly interspaced short palindromic repeat), is an adaptive immune system that provides protection against mobile genetic elements (viruses, transposable elements and conjugative plasmids). CRISPR clusters contain spacers, sequences complementary to antecedent mobile elements, and target invading nucleic acids. CRISPR clusters are transcribed and processed into CRISPR RNA (crRNA). Acts as a dsDNA endonuclease. Involved in the integration of spacer DNA into the CRISPR cassette.</text>
</comment>
<evidence type="ECO:0000313" key="12">
    <source>
        <dbReference type="Proteomes" id="UP000095209"/>
    </source>
</evidence>
<organism evidence="11 12">
    <name type="scientific">Bacillus solimangrovi</name>
    <dbReference type="NCBI Taxonomy" id="1305675"/>
    <lineage>
        <taxon>Bacteria</taxon>
        <taxon>Bacillati</taxon>
        <taxon>Bacillota</taxon>
        <taxon>Bacilli</taxon>
        <taxon>Bacillales</taxon>
        <taxon>Bacillaceae</taxon>
        <taxon>Bacillus</taxon>
    </lineage>
</organism>
<evidence type="ECO:0000313" key="11">
    <source>
        <dbReference type="EMBL" id="OEH93025.1"/>
    </source>
</evidence>
<dbReference type="Proteomes" id="UP000095209">
    <property type="component" value="Unassembled WGS sequence"/>
</dbReference>
<evidence type="ECO:0000256" key="6">
    <source>
        <dbReference type="ARBA" id="ARBA00023118"/>
    </source>
</evidence>
<comment type="cofactor">
    <cofactor evidence="9">
        <name>Mg(2+)</name>
        <dbReference type="ChEBI" id="CHEBI:18420"/>
    </cofactor>
    <cofactor evidence="9">
        <name>Mn(2+)</name>
        <dbReference type="ChEBI" id="CHEBI:29035"/>
    </cofactor>
</comment>
<keyword evidence="1 9" id="KW-0540">Nuclease</keyword>
<dbReference type="GO" id="GO:0004520">
    <property type="term" value="F:DNA endonuclease activity"/>
    <property type="evidence" value="ECO:0007669"/>
    <property type="project" value="InterPro"/>
</dbReference>
<dbReference type="HAMAP" id="MF_01470">
    <property type="entry name" value="Cas1"/>
    <property type="match status" value="1"/>
</dbReference>